<dbReference type="GO" id="GO:0005789">
    <property type="term" value="C:endoplasmic reticulum membrane"/>
    <property type="evidence" value="ECO:0007669"/>
    <property type="project" value="UniProtKB-SubCell"/>
</dbReference>
<reference evidence="15" key="3">
    <citation type="submission" date="2025-08" db="UniProtKB">
        <authorList>
            <consortium name="Ensembl"/>
        </authorList>
    </citation>
    <scope>IDENTIFICATION</scope>
</reference>
<evidence type="ECO:0000256" key="2">
    <source>
        <dbReference type="ARBA" id="ARBA00008842"/>
    </source>
</evidence>
<keyword evidence="6" id="KW-0256">Endoplasmic reticulum</keyword>
<dbReference type="SUPFAM" id="SSF50729">
    <property type="entry name" value="PH domain-like"/>
    <property type="match status" value="1"/>
</dbReference>
<feature type="region of interest" description="Disordered" evidence="13">
    <location>
        <begin position="661"/>
        <end position="685"/>
    </location>
</feature>
<dbReference type="Pfam" id="PF00169">
    <property type="entry name" value="PH"/>
    <property type="match status" value="1"/>
</dbReference>
<dbReference type="GO" id="GO:0015485">
    <property type="term" value="F:cholesterol binding"/>
    <property type="evidence" value="ECO:0007669"/>
    <property type="project" value="TreeGrafter"/>
</dbReference>
<evidence type="ECO:0000256" key="8">
    <source>
        <dbReference type="ARBA" id="ARBA00023055"/>
    </source>
</evidence>
<keyword evidence="16" id="KW-1185">Reference proteome</keyword>
<dbReference type="InterPro" id="IPR037239">
    <property type="entry name" value="OSBP_sf"/>
</dbReference>
<feature type="region of interest" description="Disordered" evidence="13">
    <location>
        <begin position="172"/>
        <end position="247"/>
    </location>
</feature>
<evidence type="ECO:0000256" key="1">
    <source>
        <dbReference type="ARBA" id="ARBA00004389"/>
    </source>
</evidence>
<evidence type="ECO:0000256" key="5">
    <source>
        <dbReference type="ARBA" id="ARBA00022692"/>
    </source>
</evidence>
<sequence>MKDNLIKSEFPPMVQKMNYRQEKKRAAKELSSALKDPSVVIMANWLKIRGSLKSWTKLWCALKPGVLLIYKTPKSDHWVGTVLLNACKLIERPSKKDGFCFKLYHPLEKSIWAVKGPKGENVGSITQPLPSNYLIFRAASESDGRCWMDALELALSCSSLYKLTAKTGKDGDISIPPACPRSSPGSPPGGTGPEHLPRKALANQHMENDGYSEKSEHDAQEDWDNGANENGGRLTEESDMDQSDELSPGLQATAYVEQCQEEIGEAGEASQVETVSEENKGLIWTLLKQLRPGMDLSKVVLPTFILEPRSFLDKLSDYYYHANLLSEAAREESAYGRIKQVVRWYLSGFYKKPKGLKKPYNPILGETFRCCWLHPQTDSCTFYIAEQISHHPPISAFYVCNKKDGFCISGSILAKSKFYGNSLSAILDGRARLMLLGRDEEYVITMPYAHCKGILYGTMTLELGGKITIECDNTKYLAELEFKLKPFLGGPSSVNVISGKIQHGDDVLATLDGHWDGEVFLQEKKSGQQEILWNPTPEVRKTRLRRQVVRLDQQGQFESERLWQDVTGAILDRDQNRATQEKFVLEEAQRNEAKERGDKPWIPRLFNLDPVTNEWTYTHIEPWNYIENLLFTSNPHRPQSERFFNLSPSSSPAQGHGTLNTVWSSSRSTDCRTAAPRPGPANRRLDTHTLGQTKIVLPF</sequence>
<dbReference type="Proteomes" id="UP000265140">
    <property type="component" value="Chromosome 19"/>
</dbReference>
<dbReference type="CDD" id="cd13286">
    <property type="entry name" value="PH_OPR5_ORP8"/>
    <property type="match status" value="1"/>
</dbReference>
<evidence type="ECO:0000256" key="4">
    <source>
        <dbReference type="ARBA" id="ARBA00022553"/>
    </source>
</evidence>
<protein>
    <recommendedName>
        <fullName evidence="12">Oxysterol-binding protein</fullName>
    </recommendedName>
</protein>
<evidence type="ECO:0000256" key="9">
    <source>
        <dbReference type="ARBA" id="ARBA00023121"/>
    </source>
</evidence>
<reference evidence="16" key="1">
    <citation type="journal article" date="2014" name="PLoS ONE">
        <title>The genome and linkage map of the northern pike (Esox lucius): conserved synteny revealed between the salmonid sister group and the Neoteleostei.</title>
        <authorList>
            <person name="Rondeau E.B."/>
            <person name="Minkley D.R."/>
            <person name="Leong J.S."/>
            <person name="Messmer A.M."/>
            <person name="Jantzen J.R."/>
            <person name="von Schalburg K.R."/>
            <person name="Lemon C."/>
            <person name="Bird N.H."/>
            <person name="Koop B.F."/>
        </authorList>
    </citation>
    <scope>NUCLEOTIDE SEQUENCE</scope>
</reference>
<dbReference type="AlphaFoldDB" id="A0A6Q2XGZ2"/>
<name>A0A6Q2XGZ2_ESOLU</name>
<proteinExistence type="inferred from homology"/>
<keyword evidence="5" id="KW-0812">Transmembrane</keyword>
<dbReference type="Bgee" id="ENSELUG00000022285">
    <property type="expression patterns" value="Expressed in heart and 15 other cell types or tissues"/>
</dbReference>
<feature type="compositionally biased region" description="Basic and acidic residues" evidence="13">
    <location>
        <begin position="206"/>
        <end position="220"/>
    </location>
</feature>
<dbReference type="FunFam" id="2.30.29.30:FF:000030">
    <property type="entry name" value="Oxysterol-binding protein"/>
    <property type="match status" value="1"/>
</dbReference>
<reference evidence="15" key="2">
    <citation type="submission" date="2020-02" db="EMBL/GenBank/DDBJ databases">
        <title>Esox lucius (northern pike) genome, fEsoLuc1, primary haplotype.</title>
        <authorList>
            <person name="Myers G."/>
            <person name="Karagic N."/>
            <person name="Meyer A."/>
            <person name="Pippel M."/>
            <person name="Reichard M."/>
            <person name="Winkler S."/>
            <person name="Tracey A."/>
            <person name="Sims Y."/>
            <person name="Howe K."/>
            <person name="Rhie A."/>
            <person name="Formenti G."/>
            <person name="Durbin R."/>
            <person name="Fedrigo O."/>
            <person name="Jarvis E.D."/>
        </authorList>
    </citation>
    <scope>NUCLEOTIDE SEQUENCE [LARGE SCALE GENOMIC DNA]</scope>
</reference>
<dbReference type="Gene3D" id="6.10.140.1150">
    <property type="match status" value="1"/>
</dbReference>
<dbReference type="Gene3D" id="2.30.29.30">
    <property type="entry name" value="Pleckstrin-homology domain (PH domain)/Phosphotyrosine-binding domain (PTB)"/>
    <property type="match status" value="1"/>
</dbReference>
<comment type="similarity">
    <text evidence="2 11">Belongs to the OSBP family.</text>
</comment>
<keyword evidence="3 12" id="KW-0813">Transport</keyword>
<dbReference type="FunFam" id="2.40.160.120:FF:000020">
    <property type="entry name" value="Oxysterol-binding protein"/>
    <property type="match status" value="1"/>
</dbReference>
<feature type="domain" description="PH" evidence="14">
    <location>
        <begin position="39"/>
        <end position="156"/>
    </location>
</feature>
<dbReference type="GO" id="GO:0005829">
    <property type="term" value="C:cytosol"/>
    <property type="evidence" value="ECO:0007669"/>
    <property type="project" value="TreeGrafter"/>
</dbReference>
<dbReference type="SMART" id="SM00233">
    <property type="entry name" value="PH"/>
    <property type="match status" value="1"/>
</dbReference>
<dbReference type="InterPro" id="IPR000648">
    <property type="entry name" value="Oxysterol-bd"/>
</dbReference>
<evidence type="ECO:0000256" key="6">
    <source>
        <dbReference type="ARBA" id="ARBA00022824"/>
    </source>
</evidence>
<keyword evidence="9" id="KW-0446">Lipid-binding</keyword>
<evidence type="ECO:0000256" key="10">
    <source>
        <dbReference type="ARBA" id="ARBA00023136"/>
    </source>
</evidence>
<dbReference type="Gene3D" id="1.10.287.2720">
    <property type="match status" value="1"/>
</dbReference>
<dbReference type="PANTHER" id="PTHR10972">
    <property type="entry name" value="OXYSTEROL-BINDING PROTEIN-RELATED"/>
    <property type="match status" value="1"/>
</dbReference>
<dbReference type="PROSITE" id="PS01013">
    <property type="entry name" value="OSBP"/>
    <property type="match status" value="1"/>
</dbReference>
<dbReference type="Ensembl" id="ENSELUT00000060111.2">
    <property type="protein sequence ID" value="ENSELUP00000052833.2"/>
    <property type="gene ID" value="ENSELUG00000022285.3"/>
</dbReference>
<keyword evidence="10" id="KW-0472">Membrane</keyword>
<evidence type="ECO:0000256" key="3">
    <source>
        <dbReference type="ARBA" id="ARBA00022448"/>
    </source>
</evidence>
<evidence type="ECO:0000256" key="13">
    <source>
        <dbReference type="SAM" id="MobiDB-lite"/>
    </source>
</evidence>
<keyword evidence="4" id="KW-0597">Phosphoprotein</keyword>
<dbReference type="PANTHER" id="PTHR10972:SF213">
    <property type="entry name" value="OXYSTEROL-BINDING PROTEIN-RELATED PROTEIN 5"/>
    <property type="match status" value="1"/>
</dbReference>
<dbReference type="Gene3D" id="2.40.160.120">
    <property type="match status" value="1"/>
</dbReference>
<keyword evidence="7" id="KW-1133">Transmembrane helix</keyword>
<dbReference type="Pfam" id="PF01237">
    <property type="entry name" value="Oxysterol_BP"/>
    <property type="match status" value="1"/>
</dbReference>
<organism evidence="15 16">
    <name type="scientific">Esox lucius</name>
    <name type="common">Northern pike</name>
    <dbReference type="NCBI Taxonomy" id="8010"/>
    <lineage>
        <taxon>Eukaryota</taxon>
        <taxon>Metazoa</taxon>
        <taxon>Chordata</taxon>
        <taxon>Craniata</taxon>
        <taxon>Vertebrata</taxon>
        <taxon>Euteleostomi</taxon>
        <taxon>Actinopterygii</taxon>
        <taxon>Neopterygii</taxon>
        <taxon>Teleostei</taxon>
        <taxon>Protacanthopterygii</taxon>
        <taxon>Esociformes</taxon>
        <taxon>Esocidae</taxon>
        <taxon>Esox</taxon>
    </lineage>
</organism>
<dbReference type="GO" id="GO:0006869">
    <property type="term" value="P:lipid transport"/>
    <property type="evidence" value="ECO:0007669"/>
    <property type="project" value="UniProtKB-KW"/>
</dbReference>
<keyword evidence="8 12" id="KW-0445">Lipid transport</keyword>
<dbReference type="SUPFAM" id="SSF144000">
    <property type="entry name" value="Oxysterol-binding protein-like"/>
    <property type="match status" value="1"/>
</dbReference>
<dbReference type="GO" id="GO:0032541">
    <property type="term" value="C:cortical endoplasmic reticulum"/>
    <property type="evidence" value="ECO:0007669"/>
    <property type="project" value="TreeGrafter"/>
</dbReference>
<dbReference type="GeneTree" id="ENSGT00940000159535"/>
<evidence type="ECO:0000256" key="11">
    <source>
        <dbReference type="RuleBase" id="RU003844"/>
    </source>
</evidence>
<accession>A0A6Q2XGZ2</accession>
<reference evidence="15" key="4">
    <citation type="submission" date="2025-09" db="UniProtKB">
        <authorList>
            <consortium name="Ensembl"/>
        </authorList>
    </citation>
    <scope>IDENTIFICATION</scope>
</reference>
<dbReference type="InterPro" id="IPR011993">
    <property type="entry name" value="PH-like_dom_sf"/>
</dbReference>
<evidence type="ECO:0000259" key="14">
    <source>
        <dbReference type="PROSITE" id="PS50003"/>
    </source>
</evidence>
<evidence type="ECO:0000256" key="12">
    <source>
        <dbReference type="RuleBase" id="RU003845"/>
    </source>
</evidence>
<dbReference type="InterPro" id="IPR001849">
    <property type="entry name" value="PH_domain"/>
</dbReference>
<dbReference type="InterPro" id="IPR018494">
    <property type="entry name" value="Oxysterol-bd_CS"/>
</dbReference>
<evidence type="ECO:0000313" key="16">
    <source>
        <dbReference type="Proteomes" id="UP000265140"/>
    </source>
</evidence>
<dbReference type="PROSITE" id="PS50003">
    <property type="entry name" value="PH_DOMAIN"/>
    <property type="match status" value="1"/>
</dbReference>
<evidence type="ECO:0000256" key="7">
    <source>
        <dbReference type="ARBA" id="ARBA00022989"/>
    </source>
</evidence>
<comment type="subcellular location">
    <subcellularLocation>
        <location evidence="1">Endoplasmic reticulum membrane</location>
        <topology evidence="1">Single-pass membrane protein</topology>
    </subcellularLocation>
</comment>
<dbReference type="FunFam" id="1.10.287.2720:FF:000002">
    <property type="entry name" value="Oxysterol-binding protein"/>
    <property type="match status" value="1"/>
</dbReference>
<evidence type="ECO:0000313" key="15">
    <source>
        <dbReference type="Ensembl" id="ENSELUP00000052833.2"/>
    </source>
</evidence>